<gene>
    <name evidence="1" type="ORF">JCM19239_2665</name>
</gene>
<evidence type="ECO:0000313" key="1">
    <source>
        <dbReference type="EMBL" id="GAL30319.1"/>
    </source>
</evidence>
<dbReference type="EMBL" id="BBMS01000091">
    <property type="protein sequence ID" value="GAL30319.1"/>
    <property type="molecule type" value="Genomic_DNA"/>
</dbReference>
<comment type="caution">
    <text evidence="1">The sequence shown here is derived from an EMBL/GenBank/DDBJ whole genome shotgun (WGS) entry which is preliminary data.</text>
</comment>
<sequence>MPPGLGYANGPGVTSLYAQYESVKSEPAEISVSERELLDLSIFPSDFTLASGGKKTFCGLWALF</sequence>
<dbReference type="Proteomes" id="UP000029223">
    <property type="component" value="Unassembled WGS sequence"/>
</dbReference>
<protein>
    <submittedName>
        <fullName evidence="1">Uncharacterized protein</fullName>
    </submittedName>
</protein>
<reference evidence="2" key="1">
    <citation type="submission" date="2014-09" db="EMBL/GenBank/DDBJ databases">
        <title>Vibrio variabilis JCM 19239. (C206) whole genome shotgun sequence.</title>
        <authorList>
            <person name="Sawabe T."/>
            <person name="Meirelles P."/>
            <person name="Nakanishi M."/>
            <person name="Sayaka M."/>
            <person name="Hattori M."/>
            <person name="Ohkuma M."/>
        </authorList>
    </citation>
    <scope>NUCLEOTIDE SEQUENCE [LARGE SCALE GENOMIC DNA]</scope>
    <source>
        <strain evidence="2">JCM 19239</strain>
    </source>
</reference>
<keyword evidence="2" id="KW-1185">Reference proteome</keyword>
<organism evidence="1 2">
    <name type="scientific">Vibrio variabilis</name>
    <dbReference type="NCBI Taxonomy" id="990271"/>
    <lineage>
        <taxon>Bacteria</taxon>
        <taxon>Pseudomonadati</taxon>
        <taxon>Pseudomonadota</taxon>
        <taxon>Gammaproteobacteria</taxon>
        <taxon>Vibrionales</taxon>
        <taxon>Vibrionaceae</taxon>
        <taxon>Vibrio</taxon>
    </lineage>
</organism>
<name>A0ABQ0JNJ4_9VIBR</name>
<accession>A0ABQ0JNJ4</accession>
<proteinExistence type="predicted"/>
<evidence type="ECO:0000313" key="2">
    <source>
        <dbReference type="Proteomes" id="UP000029223"/>
    </source>
</evidence>